<keyword evidence="1" id="KW-0472">Membrane</keyword>
<keyword evidence="3" id="KW-1185">Reference proteome</keyword>
<evidence type="ECO:0000313" key="2">
    <source>
        <dbReference type="EMBL" id="CAD7659492.1"/>
    </source>
</evidence>
<organism evidence="2">
    <name type="scientific">Oppiella nova</name>
    <dbReference type="NCBI Taxonomy" id="334625"/>
    <lineage>
        <taxon>Eukaryota</taxon>
        <taxon>Metazoa</taxon>
        <taxon>Ecdysozoa</taxon>
        <taxon>Arthropoda</taxon>
        <taxon>Chelicerata</taxon>
        <taxon>Arachnida</taxon>
        <taxon>Acari</taxon>
        <taxon>Acariformes</taxon>
        <taxon>Sarcoptiformes</taxon>
        <taxon>Oribatida</taxon>
        <taxon>Brachypylina</taxon>
        <taxon>Oppioidea</taxon>
        <taxon>Oppiidae</taxon>
        <taxon>Oppiella</taxon>
    </lineage>
</organism>
<protein>
    <submittedName>
        <fullName evidence="2">Uncharacterized protein</fullName>
    </submittedName>
</protein>
<dbReference type="Proteomes" id="UP000728032">
    <property type="component" value="Unassembled WGS sequence"/>
</dbReference>
<name>A0A7R9MHT3_9ACAR</name>
<accession>A0A7R9MHT3</accession>
<reference evidence="2" key="1">
    <citation type="submission" date="2020-11" db="EMBL/GenBank/DDBJ databases">
        <authorList>
            <person name="Tran Van P."/>
        </authorList>
    </citation>
    <scope>NUCLEOTIDE SEQUENCE</scope>
</reference>
<gene>
    <name evidence="2" type="ORF">ONB1V03_LOCUS16087</name>
</gene>
<feature type="transmembrane region" description="Helical" evidence="1">
    <location>
        <begin position="6"/>
        <end position="24"/>
    </location>
</feature>
<keyword evidence="1" id="KW-0812">Transmembrane</keyword>
<evidence type="ECO:0000313" key="3">
    <source>
        <dbReference type="Proteomes" id="UP000728032"/>
    </source>
</evidence>
<dbReference type="EMBL" id="OC932350">
    <property type="protein sequence ID" value="CAD7659492.1"/>
    <property type="molecule type" value="Genomic_DNA"/>
</dbReference>
<dbReference type="AlphaFoldDB" id="A0A7R9MHT3"/>
<evidence type="ECO:0000256" key="1">
    <source>
        <dbReference type="SAM" id="Phobius"/>
    </source>
</evidence>
<proteinExistence type="predicted"/>
<keyword evidence="1" id="KW-1133">Transmembrane helix</keyword>
<dbReference type="EMBL" id="CAJPVJ010017525">
    <property type="protein sequence ID" value="CAG2176654.1"/>
    <property type="molecule type" value="Genomic_DNA"/>
</dbReference>
<sequence>MLRLQLSLVIILVIYVVGIVANNWHHHWNNYYSDEERRWARIMFCSDCEYIERDLERYNECANRHYREHHHRLIGHRNHYRNNRNNRYGHRDCYRDFMGSMNSYGNNNRHNFRHFDECFRNNVNREHIRRCEYYEYD</sequence>